<dbReference type="Proteomes" id="UP000244161">
    <property type="component" value="Unassembled WGS sequence"/>
</dbReference>
<dbReference type="InterPro" id="IPR013785">
    <property type="entry name" value="Aldolase_TIM"/>
</dbReference>
<keyword evidence="1 2" id="KW-0413">Isomerase</keyword>
<dbReference type="OrthoDB" id="2571246at2"/>
<proteinExistence type="predicted"/>
<dbReference type="InterPro" id="IPR035990">
    <property type="entry name" value="TIM_sf"/>
</dbReference>
<evidence type="ECO:0000256" key="1">
    <source>
        <dbReference type="ARBA" id="ARBA00023235"/>
    </source>
</evidence>
<evidence type="ECO:0000313" key="3">
    <source>
        <dbReference type="Proteomes" id="UP000244161"/>
    </source>
</evidence>
<keyword evidence="3" id="KW-1185">Reference proteome</keyword>
<evidence type="ECO:0000313" key="2">
    <source>
        <dbReference type="EMBL" id="PTQ83958.1"/>
    </source>
</evidence>
<dbReference type="Gene3D" id="3.20.20.70">
    <property type="entry name" value="Aldolase class I"/>
    <property type="match status" value="1"/>
</dbReference>
<dbReference type="EMBL" id="QAOM01000011">
    <property type="protein sequence ID" value="PTQ83958.1"/>
    <property type="molecule type" value="Genomic_DNA"/>
</dbReference>
<dbReference type="PROSITE" id="PS51440">
    <property type="entry name" value="TIM_2"/>
    <property type="match status" value="1"/>
</dbReference>
<dbReference type="RefSeq" id="WP_108032869.1">
    <property type="nucleotide sequence ID" value="NZ_QAOM01000011.1"/>
</dbReference>
<dbReference type="GO" id="GO:0004807">
    <property type="term" value="F:triose-phosphate isomerase activity"/>
    <property type="evidence" value="ECO:0007669"/>
    <property type="project" value="InterPro"/>
</dbReference>
<dbReference type="InterPro" id="IPR000652">
    <property type="entry name" value="Triosephosphate_isomerase"/>
</dbReference>
<reference evidence="2 3" key="1">
    <citation type="submission" date="2018-04" db="EMBL/GenBank/DDBJ databases">
        <title>Genomic Encyclopedia of Archaeal and Bacterial Type Strains, Phase II (KMG-II): from individual species to whole genera.</title>
        <authorList>
            <person name="Goeker M."/>
        </authorList>
    </citation>
    <scope>NUCLEOTIDE SEQUENCE [LARGE SCALE GENOMIC DNA]</scope>
    <source>
        <strain evidence="2 3">DSM 18806</strain>
    </source>
</reference>
<comment type="caution">
    <text evidence="2">The sequence shown here is derived from an EMBL/GenBank/DDBJ whole genome shotgun (WGS) entry which is preliminary data.</text>
</comment>
<dbReference type="SUPFAM" id="SSF51351">
    <property type="entry name" value="Triosephosphate isomerase (TIM)"/>
    <property type="match status" value="1"/>
</dbReference>
<dbReference type="Pfam" id="PF00121">
    <property type="entry name" value="TIM"/>
    <property type="match status" value="1"/>
</dbReference>
<dbReference type="AlphaFoldDB" id="A0A2T5IJF8"/>
<sequence length="235" mass="25327">MDTQNIKTPFFIFNPKSYLYGNELLKLATTADELAKKYDISVFVTGPFADLQAIAEATGQVIVTAQHIDGIVPCRGMGHVLPESISNAGARATFLNHAERPMTLAELSQAIKRTKELGLISIVCADSILEAKAIAQMNPEIILCEPTELIGTGETSDESYIRETNEAIKAINDQILVMQAAGISTAGDVYRTIVLGADGTGCTSGIVKAENPEQMLIDMVKAAVKAKKSLKERER</sequence>
<organism evidence="2 3">
    <name type="scientific">Trichococcus patagoniensis</name>
    <dbReference type="NCBI Taxonomy" id="382641"/>
    <lineage>
        <taxon>Bacteria</taxon>
        <taxon>Bacillati</taxon>
        <taxon>Bacillota</taxon>
        <taxon>Bacilli</taxon>
        <taxon>Lactobacillales</taxon>
        <taxon>Carnobacteriaceae</taxon>
        <taxon>Trichococcus</taxon>
    </lineage>
</organism>
<name>A0A2T5IJF8_9LACT</name>
<gene>
    <name evidence="2" type="ORF">C8U37_11143</name>
</gene>
<dbReference type="NCBIfam" id="NF003302">
    <property type="entry name" value="PRK04302.1"/>
    <property type="match status" value="1"/>
</dbReference>
<protein>
    <submittedName>
        <fullName evidence="2">Triosephosphate isomerase</fullName>
    </submittedName>
</protein>
<accession>A0A2T5IJF8</accession>